<accession>A0A4D6HLE8</accession>
<protein>
    <submittedName>
        <fullName evidence="1">Uncharacterized protein</fullName>
    </submittedName>
</protein>
<reference evidence="1 2" key="1">
    <citation type="journal article" date="2019" name="Nat. Commun.">
        <title>A new type of DNA phosphorothioation-based antiviral system in archaea.</title>
        <authorList>
            <person name="Xiong L."/>
            <person name="Liu S."/>
            <person name="Chen S."/>
            <person name="Xiao Y."/>
            <person name="Zhu B."/>
            <person name="Gao Y."/>
            <person name="Zhang Y."/>
            <person name="Chen B."/>
            <person name="Luo J."/>
            <person name="Deng Z."/>
            <person name="Chen X."/>
            <person name="Wang L."/>
            <person name="Chen S."/>
        </authorList>
    </citation>
    <scope>NUCLEOTIDE SEQUENCE [LARGE SCALE GENOMIC DNA]</scope>
    <source>
        <strain evidence="1 2">JCM 10635</strain>
    </source>
</reference>
<evidence type="ECO:0000313" key="1">
    <source>
        <dbReference type="EMBL" id="QCC54769.1"/>
    </source>
</evidence>
<sequence>MSCRYRDGSFLPFSFFIDRYGEVQQSISEPSLSDNGQRSLNHTVWLVVETTVFEHALRMARTLR</sequence>
<name>A0A4D6HLE8_9EURY</name>
<dbReference type="KEGG" id="nbg:DV706_10000"/>
<gene>
    <name evidence="1" type="ORF">DV706_10000</name>
</gene>
<dbReference type="EMBL" id="CP031305">
    <property type="protein sequence ID" value="QCC54769.1"/>
    <property type="molecule type" value="Genomic_DNA"/>
</dbReference>
<dbReference type="AlphaFoldDB" id="A0A4D6HLE8"/>
<evidence type="ECO:0000313" key="2">
    <source>
        <dbReference type="Proteomes" id="UP000296822"/>
    </source>
</evidence>
<proteinExistence type="predicted"/>
<dbReference type="Proteomes" id="UP000296822">
    <property type="component" value="Chromosome"/>
</dbReference>
<organism evidence="1 2">
    <name type="scientific">Natronorubrum bangense</name>
    <dbReference type="NCBI Taxonomy" id="61858"/>
    <lineage>
        <taxon>Archaea</taxon>
        <taxon>Methanobacteriati</taxon>
        <taxon>Methanobacteriota</taxon>
        <taxon>Stenosarchaea group</taxon>
        <taxon>Halobacteria</taxon>
        <taxon>Halobacteriales</taxon>
        <taxon>Natrialbaceae</taxon>
        <taxon>Natronorubrum</taxon>
    </lineage>
</organism>